<keyword evidence="3" id="KW-0813">Transport</keyword>
<dbReference type="PANTHER" id="PTHR23511:SF35">
    <property type="entry name" value="MAJOR FACILITATOR SUPERFAMILY (MFS) PROFILE DOMAIN-CONTAINING PROTEIN"/>
    <property type="match status" value="1"/>
</dbReference>
<keyword evidence="4 7" id="KW-0812">Transmembrane</keyword>
<dbReference type="InterPro" id="IPR020846">
    <property type="entry name" value="MFS_dom"/>
</dbReference>
<dbReference type="PROSITE" id="PS50850">
    <property type="entry name" value="MFS"/>
    <property type="match status" value="1"/>
</dbReference>
<evidence type="ECO:0000313" key="9">
    <source>
        <dbReference type="Proteomes" id="UP000301870"/>
    </source>
</evidence>
<evidence type="ECO:0000259" key="8">
    <source>
        <dbReference type="PROSITE" id="PS50850"/>
    </source>
</evidence>
<reference evidence="10" key="1">
    <citation type="submission" date="2025-08" db="UniProtKB">
        <authorList>
            <consortium name="RefSeq"/>
        </authorList>
    </citation>
    <scope>IDENTIFICATION</scope>
    <source>
        <strain evidence="10">Ishihara</strain>
        <tissue evidence="10">Whole body</tissue>
    </source>
</reference>
<feature type="transmembrane region" description="Helical" evidence="7">
    <location>
        <begin position="117"/>
        <end position="137"/>
    </location>
</feature>
<dbReference type="InterPro" id="IPR036259">
    <property type="entry name" value="MFS_trans_sf"/>
</dbReference>
<keyword evidence="6 7" id="KW-0472">Membrane</keyword>
<protein>
    <submittedName>
        <fullName evidence="10">Organic cation/carnitine transporter 7-like isoform X1</fullName>
    </submittedName>
</protein>
<evidence type="ECO:0000313" key="10">
    <source>
        <dbReference type="RefSeq" id="XP_022826206.1"/>
    </source>
</evidence>
<evidence type="ECO:0000256" key="2">
    <source>
        <dbReference type="ARBA" id="ARBA00008335"/>
    </source>
</evidence>
<dbReference type="SUPFAM" id="SSF103473">
    <property type="entry name" value="MFS general substrate transporter"/>
    <property type="match status" value="1"/>
</dbReference>
<feature type="transmembrane region" description="Helical" evidence="7">
    <location>
        <begin position="373"/>
        <end position="391"/>
    </location>
</feature>
<feature type="transmembrane region" description="Helical" evidence="7">
    <location>
        <begin position="424"/>
        <end position="447"/>
    </location>
</feature>
<keyword evidence="9" id="KW-1185">Reference proteome</keyword>
<proteinExistence type="inferred from homology"/>
<keyword evidence="5 7" id="KW-1133">Transmembrane helix</keyword>
<dbReference type="GO" id="GO:0016020">
    <property type="term" value="C:membrane"/>
    <property type="evidence" value="ECO:0007669"/>
    <property type="project" value="UniProtKB-SubCell"/>
</dbReference>
<dbReference type="KEGG" id="sliu:111356173"/>
<dbReference type="GO" id="GO:0022857">
    <property type="term" value="F:transmembrane transporter activity"/>
    <property type="evidence" value="ECO:0007669"/>
    <property type="project" value="InterPro"/>
</dbReference>
<sequence>MMVNNRMCTIKVVNGDDRNCNGVGNDDRTYHYEEAIDLTGNGCYNYGLLAVLSLAILSMAVDIFGLSVIVTGSECDFQLEQWQKSVILSMPFVGSVLTSIPWGYISSVHGRHKALLIALWGSFVFSFISSFSVHWIMLAVLKVFSASFSSGVHSSAYALLNESCCGSVRGVYMLIMTSAMMLFVLSYVVPAYLILQFNFSYDLDILIFTSWRLLTITLAVPLGISAFFLHFYYESPKFLVNVGREELALAYLAKIWARNGRKGDYPVQKLRLNEDRSFKYEDGHILRSMWLQSVPLFRKPLLWRTLQLFYLTTIVYSVNNSLVIWMPYIIGAFTDGSSSYNGDGSRSLCSILKSTSSEYNETSICDSSIKSHTLISAITHGLLFATITLMISKLASRKKLLMILFLFIPALSSLGAVYNQNNMASLVLFLGMTFTNLCMGVLFCYYVEVYPTFNSGMAACLGVMVARMSGLAGVYFLGTFVMTHCTMTLYTFAAYLMSGVLVATLLPPDIVTKQV</sequence>
<feature type="transmembrane region" description="Helical" evidence="7">
    <location>
        <begin position="308"/>
        <end position="330"/>
    </location>
</feature>
<evidence type="ECO:0000256" key="1">
    <source>
        <dbReference type="ARBA" id="ARBA00004141"/>
    </source>
</evidence>
<gene>
    <name evidence="10" type="primary">LOC111356173</name>
</gene>
<feature type="transmembrane region" description="Helical" evidence="7">
    <location>
        <begin position="86"/>
        <end position="105"/>
    </location>
</feature>
<dbReference type="Proteomes" id="UP000301870">
    <property type="component" value="Chromosome 22"/>
</dbReference>
<evidence type="ECO:0000256" key="6">
    <source>
        <dbReference type="ARBA" id="ARBA00023136"/>
    </source>
</evidence>
<dbReference type="OrthoDB" id="3936150at2759"/>
<evidence type="ECO:0000256" key="3">
    <source>
        <dbReference type="ARBA" id="ARBA00022448"/>
    </source>
</evidence>
<feature type="transmembrane region" description="Helical" evidence="7">
    <location>
        <begin position="400"/>
        <end position="418"/>
    </location>
</feature>
<feature type="domain" description="Major facilitator superfamily (MFS) profile" evidence="8">
    <location>
        <begin position="48"/>
        <end position="511"/>
    </location>
</feature>
<feature type="transmembrane region" description="Helical" evidence="7">
    <location>
        <begin position="172"/>
        <end position="193"/>
    </location>
</feature>
<accession>A0A9J7ECJ7</accession>
<evidence type="ECO:0000256" key="4">
    <source>
        <dbReference type="ARBA" id="ARBA00022692"/>
    </source>
</evidence>
<organism evidence="9 10">
    <name type="scientific">Spodoptera litura</name>
    <name type="common">Asian cotton leafworm</name>
    <dbReference type="NCBI Taxonomy" id="69820"/>
    <lineage>
        <taxon>Eukaryota</taxon>
        <taxon>Metazoa</taxon>
        <taxon>Ecdysozoa</taxon>
        <taxon>Arthropoda</taxon>
        <taxon>Hexapoda</taxon>
        <taxon>Insecta</taxon>
        <taxon>Pterygota</taxon>
        <taxon>Neoptera</taxon>
        <taxon>Endopterygota</taxon>
        <taxon>Lepidoptera</taxon>
        <taxon>Glossata</taxon>
        <taxon>Ditrysia</taxon>
        <taxon>Noctuoidea</taxon>
        <taxon>Noctuidae</taxon>
        <taxon>Amphipyrinae</taxon>
        <taxon>Spodoptera</taxon>
    </lineage>
</organism>
<dbReference type="GeneID" id="111356173"/>
<dbReference type="Pfam" id="PF00083">
    <property type="entry name" value="Sugar_tr"/>
    <property type="match status" value="1"/>
</dbReference>
<feature type="transmembrane region" description="Helical" evidence="7">
    <location>
        <begin position="459"/>
        <end position="481"/>
    </location>
</feature>
<dbReference type="AlphaFoldDB" id="A0A9J7ECJ7"/>
<evidence type="ECO:0000256" key="7">
    <source>
        <dbReference type="SAM" id="Phobius"/>
    </source>
</evidence>
<feature type="transmembrane region" description="Helical" evidence="7">
    <location>
        <begin position="213"/>
        <end position="233"/>
    </location>
</feature>
<comment type="similarity">
    <text evidence="2">Belongs to the major facilitator superfamily.</text>
</comment>
<dbReference type="Gene3D" id="1.20.1250.20">
    <property type="entry name" value="MFS general substrate transporter like domains"/>
    <property type="match status" value="1"/>
</dbReference>
<name>A0A9J7ECJ7_SPOLT</name>
<dbReference type="InterPro" id="IPR005828">
    <property type="entry name" value="MFS_sugar_transport-like"/>
</dbReference>
<feature type="transmembrane region" description="Helical" evidence="7">
    <location>
        <begin position="487"/>
        <end position="506"/>
    </location>
</feature>
<evidence type="ECO:0000256" key="5">
    <source>
        <dbReference type="ARBA" id="ARBA00022989"/>
    </source>
</evidence>
<comment type="subcellular location">
    <subcellularLocation>
        <location evidence="1">Membrane</location>
        <topology evidence="1">Multi-pass membrane protein</topology>
    </subcellularLocation>
</comment>
<dbReference type="PANTHER" id="PTHR23511">
    <property type="entry name" value="SYNAPTIC VESICLE GLYCOPROTEIN 2"/>
    <property type="match status" value="1"/>
</dbReference>
<dbReference type="RefSeq" id="XP_022826206.1">
    <property type="nucleotide sequence ID" value="XM_022970438.1"/>
</dbReference>
<feature type="transmembrane region" description="Helical" evidence="7">
    <location>
        <begin position="46"/>
        <end position="66"/>
    </location>
</feature>